<feature type="region of interest" description="Disordered" evidence="1">
    <location>
        <begin position="104"/>
        <end position="134"/>
    </location>
</feature>
<sequence length="134" mass="14183">MAAKDIGARGLGATVRVRAEGDVDEGSLAHLRESLAHLREKVAAVLDRPGLPSASGEVRVVRAAAHHVELPWSAGAEIRLGNHLVVVHAREASARELADRLADRLRGNTDRVTHRGDATPKAAAPPPWRGGPGR</sequence>
<feature type="compositionally biased region" description="Pro residues" evidence="1">
    <location>
        <begin position="123"/>
        <end position="134"/>
    </location>
</feature>
<gene>
    <name evidence="2" type="ORF">GCM10010310_32080</name>
</gene>
<proteinExistence type="predicted"/>
<accession>A0ABN3SPQ7</accession>
<organism evidence="2 3">
    <name type="scientific">Streptomyces violaceolatus</name>
    <dbReference type="NCBI Taxonomy" id="67378"/>
    <lineage>
        <taxon>Bacteria</taxon>
        <taxon>Bacillati</taxon>
        <taxon>Actinomycetota</taxon>
        <taxon>Actinomycetes</taxon>
        <taxon>Kitasatosporales</taxon>
        <taxon>Streptomycetaceae</taxon>
        <taxon>Streptomyces</taxon>
        <taxon>Streptomyces violaceoruber group</taxon>
    </lineage>
</organism>
<evidence type="ECO:0000256" key="1">
    <source>
        <dbReference type="SAM" id="MobiDB-lite"/>
    </source>
</evidence>
<protein>
    <submittedName>
        <fullName evidence="2">Uncharacterized protein</fullName>
    </submittedName>
</protein>
<comment type="caution">
    <text evidence="2">The sequence shown here is derived from an EMBL/GenBank/DDBJ whole genome shotgun (WGS) entry which is preliminary data.</text>
</comment>
<keyword evidence="3" id="KW-1185">Reference proteome</keyword>
<dbReference type="RefSeq" id="WP_265697178.1">
    <property type="nucleotide sequence ID" value="NZ_BAAASK010000007.1"/>
</dbReference>
<dbReference type="EMBL" id="BAAASK010000007">
    <property type="protein sequence ID" value="GAA2682630.1"/>
    <property type="molecule type" value="Genomic_DNA"/>
</dbReference>
<dbReference type="Proteomes" id="UP001499989">
    <property type="component" value="Unassembled WGS sequence"/>
</dbReference>
<evidence type="ECO:0000313" key="3">
    <source>
        <dbReference type="Proteomes" id="UP001499989"/>
    </source>
</evidence>
<feature type="compositionally biased region" description="Basic and acidic residues" evidence="1">
    <location>
        <begin position="104"/>
        <end position="118"/>
    </location>
</feature>
<reference evidence="2 3" key="1">
    <citation type="journal article" date="2019" name="Int. J. Syst. Evol. Microbiol.">
        <title>The Global Catalogue of Microorganisms (GCM) 10K type strain sequencing project: providing services to taxonomists for standard genome sequencing and annotation.</title>
        <authorList>
            <consortium name="The Broad Institute Genomics Platform"/>
            <consortium name="The Broad Institute Genome Sequencing Center for Infectious Disease"/>
            <person name="Wu L."/>
            <person name="Ma J."/>
        </authorList>
    </citation>
    <scope>NUCLEOTIDE SEQUENCE [LARGE SCALE GENOMIC DNA]</scope>
    <source>
        <strain evidence="2 3">JCM 4531</strain>
    </source>
</reference>
<name>A0ABN3SPQ7_9ACTN</name>
<evidence type="ECO:0000313" key="2">
    <source>
        <dbReference type="EMBL" id="GAA2682630.1"/>
    </source>
</evidence>